<comment type="subcellular location">
    <subcellularLocation>
        <location evidence="1">Cell outer membrane</location>
    </subcellularLocation>
</comment>
<evidence type="ECO:0000313" key="8">
    <source>
        <dbReference type="EMBL" id="SFD62404.1"/>
    </source>
</evidence>
<gene>
    <name evidence="8" type="ORF">SAMN05216167_1065</name>
</gene>
<dbReference type="Proteomes" id="UP000198598">
    <property type="component" value="Unassembled WGS sequence"/>
</dbReference>
<evidence type="ECO:0000259" key="7">
    <source>
        <dbReference type="Pfam" id="PF14322"/>
    </source>
</evidence>
<evidence type="ECO:0000256" key="3">
    <source>
        <dbReference type="ARBA" id="ARBA00022729"/>
    </source>
</evidence>
<dbReference type="Pfam" id="PF14322">
    <property type="entry name" value="SusD-like_3"/>
    <property type="match status" value="1"/>
</dbReference>
<evidence type="ECO:0000256" key="1">
    <source>
        <dbReference type="ARBA" id="ARBA00004442"/>
    </source>
</evidence>
<name>A0A1I1TV64_9BACT</name>
<keyword evidence="4" id="KW-0472">Membrane</keyword>
<dbReference type="SUPFAM" id="SSF48452">
    <property type="entry name" value="TPR-like"/>
    <property type="match status" value="1"/>
</dbReference>
<accession>A0A1I1TV64</accession>
<dbReference type="Gene3D" id="1.25.40.390">
    <property type="match status" value="1"/>
</dbReference>
<keyword evidence="9" id="KW-1185">Reference proteome</keyword>
<dbReference type="OrthoDB" id="5694214at2"/>
<evidence type="ECO:0000259" key="6">
    <source>
        <dbReference type="Pfam" id="PF07980"/>
    </source>
</evidence>
<comment type="similarity">
    <text evidence="2">Belongs to the SusD family.</text>
</comment>
<protein>
    <submittedName>
        <fullName evidence="8">Starch-binding associating with outer membrane</fullName>
    </submittedName>
</protein>
<organism evidence="8 9">
    <name type="scientific">Spirosoma endophyticum</name>
    <dbReference type="NCBI Taxonomy" id="662367"/>
    <lineage>
        <taxon>Bacteria</taxon>
        <taxon>Pseudomonadati</taxon>
        <taxon>Bacteroidota</taxon>
        <taxon>Cytophagia</taxon>
        <taxon>Cytophagales</taxon>
        <taxon>Cytophagaceae</taxon>
        <taxon>Spirosoma</taxon>
    </lineage>
</organism>
<evidence type="ECO:0000313" key="9">
    <source>
        <dbReference type="Proteomes" id="UP000198598"/>
    </source>
</evidence>
<dbReference type="GO" id="GO:0009279">
    <property type="term" value="C:cell outer membrane"/>
    <property type="evidence" value="ECO:0007669"/>
    <property type="project" value="UniProtKB-SubCell"/>
</dbReference>
<dbReference type="InterPro" id="IPR033985">
    <property type="entry name" value="SusD-like_N"/>
</dbReference>
<feature type="domain" description="RagB/SusD" evidence="6">
    <location>
        <begin position="309"/>
        <end position="556"/>
    </location>
</feature>
<keyword evidence="5" id="KW-0998">Cell outer membrane</keyword>
<evidence type="ECO:0000256" key="2">
    <source>
        <dbReference type="ARBA" id="ARBA00006275"/>
    </source>
</evidence>
<dbReference type="Pfam" id="PF07980">
    <property type="entry name" value="SusD_RagB"/>
    <property type="match status" value="1"/>
</dbReference>
<dbReference type="STRING" id="662367.SAMN05216167_1065"/>
<reference evidence="8 9" key="1">
    <citation type="submission" date="2016-10" db="EMBL/GenBank/DDBJ databases">
        <authorList>
            <person name="de Groot N.N."/>
        </authorList>
    </citation>
    <scope>NUCLEOTIDE SEQUENCE [LARGE SCALE GENOMIC DNA]</scope>
    <source>
        <strain evidence="8 9">DSM 26130</strain>
    </source>
</reference>
<dbReference type="InterPro" id="IPR012944">
    <property type="entry name" value="SusD_RagB_dom"/>
</dbReference>
<dbReference type="EMBL" id="FOLQ01000006">
    <property type="protein sequence ID" value="SFD62404.1"/>
    <property type="molecule type" value="Genomic_DNA"/>
</dbReference>
<feature type="domain" description="SusD-like N-terminal" evidence="7">
    <location>
        <begin position="99"/>
        <end position="226"/>
    </location>
</feature>
<keyword evidence="3" id="KW-0732">Signal</keyword>
<evidence type="ECO:0000256" key="4">
    <source>
        <dbReference type="ARBA" id="ARBA00023136"/>
    </source>
</evidence>
<dbReference type="InterPro" id="IPR011990">
    <property type="entry name" value="TPR-like_helical_dom_sf"/>
</dbReference>
<dbReference type="RefSeq" id="WP_093828129.1">
    <property type="nucleotide sequence ID" value="NZ_FOLQ01000006.1"/>
</dbReference>
<sequence length="556" mass="62619">MKKILKYTAISLGMLAGLPSCEVERLPETAISDQTFWRSEGDLKAASNYLYTYLPTFGTLTPQGYSSTYNVTYASEDIWSDDAFGLASNNISDGSRLAPATDANYTANYLLIRAANNIIEKASRAAVNTAQSIIDRYVAEARFFRAFGYYNLVQRYGDVPLILKTLDETSAELNVPASPRASIFDQIYQDLDFAAQKLPTATTLGTADFGRISNTAALAFKARVALFEGTRSKYHNYGEPAKHLKVAVDAAKAVIDSKQHELYTGSYFDIWQLAGEGRQNRENIIVRQYGVSLTERVVTHSYYRGTLENGNMNPTKSLADSYLYKDGLPINKSPLYKAPVVSTDVFVDRDTRMSDTFMKKGDPMMTTKPIFDIAPLVFNKTGFMFRKTSNVDDWNTQASTIDRPILRYAEVLVTYAEALYDLNGSISDADLDLTINRLRQRGGVAKLTNTFATTNGLNMRDEIRRERRVELAQEGFRYWDLIRWKTAEIELPKPILGNYFFKAEFGTVAAVRLTADNYILVQEASFRKFDPVRDYLWPLPINEIALNPSLTQNKGW</sequence>
<evidence type="ECO:0000256" key="5">
    <source>
        <dbReference type="ARBA" id="ARBA00023237"/>
    </source>
</evidence>
<proteinExistence type="inferred from homology"/>
<dbReference type="AlphaFoldDB" id="A0A1I1TV64"/>